<organism evidence="2 3">
    <name type="scientific">Aspergillus carbonarius (strain ITEM 5010)</name>
    <dbReference type="NCBI Taxonomy" id="602072"/>
    <lineage>
        <taxon>Eukaryota</taxon>
        <taxon>Fungi</taxon>
        <taxon>Dikarya</taxon>
        <taxon>Ascomycota</taxon>
        <taxon>Pezizomycotina</taxon>
        <taxon>Eurotiomycetes</taxon>
        <taxon>Eurotiomycetidae</taxon>
        <taxon>Eurotiales</taxon>
        <taxon>Aspergillaceae</taxon>
        <taxon>Aspergillus</taxon>
        <taxon>Aspergillus subgen. Circumdati</taxon>
    </lineage>
</organism>
<feature type="compositionally biased region" description="Basic and acidic residues" evidence="1">
    <location>
        <begin position="202"/>
        <end position="213"/>
    </location>
</feature>
<proteinExistence type="predicted"/>
<protein>
    <submittedName>
        <fullName evidence="2">Uncharacterized protein</fullName>
    </submittedName>
</protein>
<evidence type="ECO:0000313" key="3">
    <source>
        <dbReference type="Proteomes" id="UP000188318"/>
    </source>
</evidence>
<keyword evidence="3" id="KW-1185">Reference proteome</keyword>
<accession>A0A1R3RG90</accession>
<dbReference type="EMBL" id="KV907504">
    <property type="protein sequence ID" value="OOF93495.1"/>
    <property type="molecule type" value="Genomic_DNA"/>
</dbReference>
<evidence type="ECO:0000313" key="2">
    <source>
        <dbReference type="EMBL" id="OOF93495.1"/>
    </source>
</evidence>
<evidence type="ECO:0000256" key="1">
    <source>
        <dbReference type="SAM" id="MobiDB-lite"/>
    </source>
</evidence>
<feature type="compositionally biased region" description="Polar residues" evidence="1">
    <location>
        <begin position="1"/>
        <end position="22"/>
    </location>
</feature>
<gene>
    <name evidence="2" type="ORF">ASPCADRAFT_517081</name>
</gene>
<name>A0A1R3RG90_ASPC5</name>
<dbReference type="AlphaFoldDB" id="A0A1R3RG90"/>
<feature type="region of interest" description="Disordered" evidence="1">
    <location>
        <begin position="1"/>
        <end position="31"/>
    </location>
</feature>
<feature type="compositionally biased region" description="Polar residues" evidence="1">
    <location>
        <begin position="72"/>
        <end position="90"/>
    </location>
</feature>
<dbReference type="STRING" id="602072.A0A1R3RG90"/>
<dbReference type="VEuPathDB" id="FungiDB:ASPCADRAFT_517081"/>
<dbReference type="OrthoDB" id="1727108at2759"/>
<feature type="region of interest" description="Disordered" evidence="1">
    <location>
        <begin position="192"/>
        <end position="217"/>
    </location>
</feature>
<reference evidence="3" key="1">
    <citation type="journal article" date="2017" name="Genome Biol.">
        <title>Comparative genomics reveals high biological diversity and specific adaptations in the industrially and medically important fungal genus Aspergillus.</title>
        <authorList>
            <person name="de Vries R.P."/>
            <person name="Riley R."/>
            <person name="Wiebenga A."/>
            <person name="Aguilar-Osorio G."/>
            <person name="Amillis S."/>
            <person name="Uchima C.A."/>
            <person name="Anderluh G."/>
            <person name="Asadollahi M."/>
            <person name="Askin M."/>
            <person name="Barry K."/>
            <person name="Battaglia E."/>
            <person name="Bayram O."/>
            <person name="Benocci T."/>
            <person name="Braus-Stromeyer S.A."/>
            <person name="Caldana C."/>
            <person name="Canovas D."/>
            <person name="Cerqueira G.C."/>
            <person name="Chen F."/>
            <person name="Chen W."/>
            <person name="Choi C."/>
            <person name="Clum A."/>
            <person name="Dos Santos R.A."/>
            <person name="Damasio A.R."/>
            <person name="Diallinas G."/>
            <person name="Emri T."/>
            <person name="Fekete E."/>
            <person name="Flipphi M."/>
            <person name="Freyberg S."/>
            <person name="Gallo A."/>
            <person name="Gournas C."/>
            <person name="Habgood R."/>
            <person name="Hainaut M."/>
            <person name="Harispe M.L."/>
            <person name="Henrissat B."/>
            <person name="Hilden K.S."/>
            <person name="Hope R."/>
            <person name="Hossain A."/>
            <person name="Karabika E."/>
            <person name="Karaffa L."/>
            <person name="Karanyi Z."/>
            <person name="Krasevec N."/>
            <person name="Kuo A."/>
            <person name="Kusch H."/>
            <person name="LaButti K."/>
            <person name="Lagendijk E.L."/>
            <person name="Lapidus A."/>
            <person name="Levasseur A."/>
            <person name="Lindquist E."/>
            <person name="Lipzen A."/>
            <person name="Logrieco A.F."/>
            <person name="MacCabe A."/>
            <person name="Maekelae M.R."/>
            <person name="Malavazi I."/>
            <person name="Melin P."/>
            <person name="Meyer V."/>
            <person name="Mielnichuk N."/>
            <person name="Miskei M."/>
            <person name="Molnar A.P."/>
            <person name="Mule G."/>
            <person name="Ngan C.Y."/>
            <person name="Orejas M."/>
            <person name="Orosz E."/>
            <person name="Ouedraogo J.P."/>
            <person name="Overkamp K.M."/>
            <person name="Park H.-S."/>
            <person name="Perrone G."/>
            <person name="Piumi F."/>
            <person name="Punt P.J."/>
            <person name="Ram A.F."/>
            <person name="Ramon A."/>
            <person name="Rauscher S."/>
            <person name="Record E."/>
            <person name="Riano-Pachon D.M."/>
            <person name="Robert V."/>
            <person name="Roehrig J."/>
            <person name="Ruller R."/>
            <person name="Salamov A."/>
            <person name="Salih N.S."/>
            <person name="Samson R.A."/>
            <person name="Sandor E."/>
            <person name="Sanguinetti M."/>
            <person name="Schuetze T."/>
            <person name="Sepcic K."/>
            <person name="Shelest E."/>
            <person name="Sherlock G."/>
            <person name="Sophianopoulou V."/>
            <person name="Squina F.M."/>
            <person name="Sun H."/>
            <person name="Susca A."/>
            <person name="Todd R.B."/>
            <person name="Tsang A."/>
            <person name="Unkles S.E."/>
            <person name="van de Wiele N."/>
            <person name="van Rossen-Uffink D."/>
            <person name="Oliveira J.V."/>
            <person name="Vesth T.C."/>
            <person name="Visser J."/>
            <person name="Yu J.-H."/>
            <person name="Zhou M."/>
            <person name="Andersen M.R."/>
            <person name="Archer D.B."/>
            <person name="Baker S.E."/>
            <person name="Benoit I."/>
            <person name="Brakhage A.A."/>
            <person name="Braus G.H."/>
            <person name="Fischer R."/>
            <person name="Frisvad J.C."/>
            <person name="Goldman G.H."/>
            <person name="Houbraken J."/>
            <person name="Oakley B."/>
            <person name="Pocsi I."/>
            <person name="Scazzocchio C."/>
            <person name="Seiboth B."/>
            <person name="vanKuyk P.A."/>
            <person name="Wortman J."/>
            <person name="Dyer P.S."/>
            <person name="Grigoriev I.V."/>
        </authorList>
    </citation>
    <scope>NUCLEOTIDE SEQUENCE [LARGE SCALE GENOMIC DNA]</scope>
    <source>
        <strain evidence="3">ITEM 5010</strain>
    </source>
</reference>
<dbReference type="Proteomes" id="UP000188318">
    <property type="component" value="Unassembled WGS sequence"/>
</dbReference>
<feature type="region of interest" description="Disordered" evidence="1">
    <location>
        <begin position="54"/>
        <end position="113"/>
    </location>
</feature>
<feature type="compositionally biased region" description="Polar residues" evidence="1">
    <location>
        <begin position="99"/>
        <end position="113"/>
    </location>
</feature>
<sequence>MEEDQGYQNESQASQPDSSNPVLSELDRQTNDITTQLASTFRITDDQDDTLFSFTVNEDPTEHMGGSDVMSLDTSPSNSFPADSLAFQSPSPAPETPHETPSPSHRSDSLDINDTVKTGRALAGILKKHKGKSSKKVKFAITPSKIVKHYRSAEGGMDAWHRAHPSFPSTDSHKPDRSLNHWTHVIREYQCTSSGSGKGKGKGRDKAGNKDDESFPIASKSSFNDLIEYIRQSTACKANTRDPIQPQLRQRESDIRVWDYRNIWCTKCYGECPICDTSCCVYEELRRAISDEESDPLVSRDRGRTMGLIEVVGAYVKDASTFSLCSAPGGCGRHVCPSCCGMCPDDWCQDMQCNRADRRVCSGVQGRPLGQLRLARAVNGAPRSQTIRHDHDEVTN</sequence>